<reference evidence="2 3" key="1">
    <citation type="submission" date="2019-05" db="EMBL/GenBank/DDBJ databases">
        <title>Another draft genome of Portunus trituberculatus and its Hox gene families provides insights of decapod evolution.</title>
        <authorList>
            <person name="Jeong J.-H."/>
            <person name="Song I."/>
            <person name="Kim S."/>
            <person name="Choi T."/>
            <person name="Kim D."/>
            <person name="Ryu S."/>
            <person name="Kim W."/>
        </authorList>
    </citation>
    <scope>NUCLEOTIDE SEQUENCE [LARGE SCALE GENOMIC DNA]</scope>
    <source>
        <tissue evidence="2">Muscle</tissue>
    </source>
</reference>
<dbReference type="Proteomes" id="UP000324222">
    <property type="component" value="Unassembled WGS sequence"/>
</dbReference>
<feature type="region of interest" description="Disordered" evidence="1">
    <location>
        <begin position="157"/>
        <end position="250"/>
    </location>
</feature>
<dbReference type="AlphaFoldDB" id="A0A5B7JGA3"/>
<name>A0A5B7JGA3_PORTR</name>
<sequence>METNRRKKSPSPSDDEYYDAFEESNAAASDSPLPPKGTSPEREDRRRDGGKGEEDNHLETSREGEDRPRDTRDSHLTHTLSSAKGENGSAASSSASPAELPSSFVDKFSSCSVTDSSGNNVFLTDSPSTTAEPSLTSVCSPLPGDFISSTLDTSLSLTDSIPSDDLDSTSNSSNAGSVSSTPTMPKKIVKKHSTGKWVIAAREVVQGGHSEERGFRRSSSSSSLSSGSDRKISSSSMLEDISQVRESKTR</sequence>
<feature type="compositionally biased region" description="Low complexity" evidence="1">
    <location>
        <begin position="168"/>
        <end position="181"/>
    </location>
</feature>
<feature type="compositionally biased region" description="Basic and acidic residues" evidence="1">
    <location>
        <begin position="39"/>
        <end position="76"/>
    </location>
</feature>
<feature type="region of interest" description="Disordered" evidence="1">
    <location>
        <begin position="1"/>
        <end position="143"/>
    </location>
</feature>
<comment type="caution">
    <text evidence="2">The sequence shown here is derived from an EMBL/GenBank/DDBJ whole genome shotgun (WGS) entry which is preliminary data.</text>
</comment>
<feature type="compositionally biased region" description="Low complexity" evidence="1">
    <location>
        <begin position="217"/>
        <end position="227"/>
    </location>
</feature>
<proteinExistence type="predicted"/>
<organism evidence="2 3">
    <name type="scientific">Portunus trituberculatus</name>
    <name type="common">Swimming crab</name>
    <name type="synonym">Neptunus trituberculatus</name>
    <dbReference type="NCBI Taxonomy" id="210409"/>
    <lineage>
        <taxon>Eukaryota</taxon>
        <taxon>Metazoa</taxon>
        <taxon>Ecdysozoa</taxon>
        <taxon>Arthropoda</taxon>
        <taxon>Crustacea</taxon>
        <taxon>Multicrustacea</taxon>
        <taxon>Malacostraca</taxon>
        <taxon>Eumalacostraca</taxon>
        <taxon>Eucarida</taxon>
        <taxon>Decapoda</taxon>
        <taxon>Pleocyemata</taxon>
        <taxon>Brachyura</taxon>
        <taxon>Eubrachyura</taxon>
        <taxon>Portunoidea</taxon>
        <taxon>Portunidae</taxon>
        <taxon>Portuninae</taxon>
        <taxon>Portunus</taxon>
    </lineage>
</organism>
<protein>
    <submittedName>
        <fullName evidence="2">Uncharacterized protein</fullName>
    </submittedName>
</protein>
<accession>A0A5B7JGA3</accession>
<gene>
    <name evidence="2" type="ORF">E2C01_092372</name>
</gene>
<feature type="compositionally biased region" description="Acidic residues" evidence="1">
    <location>
        <begin position="13"/>
        <end position="22"/>
    </location>
</feature>
<feature type="compositionally biased region" description="Low complexity" evidence="1">
    <location>
        <begin position="81"/>
        <end position="103"/>
    </location>
</feature>
<evidence type="ECO:0000256" key="1">
    <source>
        <dbReference type="SAM" id="MobiDB-lite"/>
    </source>
</evidence>
<feature type="compositionally biased region" description="Polar residues" evidence="1">
    <location>
        <begin position="109"/>
        <end position="139"/>
    </location>
</feature>
<evidence type="ECO:0000313" key="2">
    <source>
        <dbReference type="EMBL" id="MPC97081.1"/>
    </source>
</evidence>
<keyword evidence="3" id="KW-1185">Reference proteome</keyword>
<evidence type="ECO:0000313" key="3">
    <source>
        <dbReference type="Proteomes" id="UP000324222"/>
    </source>
</evidence>
<dbReference type="EMBL" id="VSRR010108534">
    <property type="protein sequence ID" value="MPC97081.1"/>
    <property type="molecule type" value="Genomic_DNA"/>
</dbReference>